<dbReference type="InterPro" id="IPR001680">
    <property type="entry name" value="WD40_rpt"/>
</dbReference>
<accession>A0A165W4U7</accession>
<organism evidence="2 3">
    <name type="scientific">Neolentinus lepideus HHB14362 ss-1</name>
    <dbReference type="NCBI Taxonomy" id="1314782"/>
    <lineage>
        <taxon>Eukaryota</taxon>
        <taxon>Fungi</taxon>
        <taxon>Dikarya</taxon>
        <taxon>Basidiomycota</taxon>
        <taxon>Agaricomycotina</taxon>
        <taxon>Agaricomycetes</taxon>
        <taxon>Gloeophyllales</taxon>
        <taxon>Gloeophyllaceae</taxon>
        <taxon>Neolentinus</taxon>
    </lineage>
</organism>
<proteinExistence type="predicted"/>
<dbReference type="AlphaFoldDB" id="A0A165W4U7"/>
<dbReference type="GO" id="GO:1990811">
    <property type="term" value="C:MWP complex"/>
    <property type="evidence" value="ECO:0007669"/>
    <property type="project" value="TreeGrafter"/>
</dbReference>
<dbReference type="OrthoDB" id="308690at2759"/>
<dbReference type="Gene3D" id="2.130.10.10">
    <property type="entry name" value="YVTN repeat-like/Quinoprotein amine dehydrogenase"/>
    <property type="match status" value="2"/>
</dbReference>
<dbReference type="InParanoid" id="A0A165W4U7"/>
<dbReference type="PANTHER" id="PTHR16220:SF0">
    <property type="entry name" value="WD REPEAT-CONTAINING PROTEIN WRAP73"/>
    <property type="match status" value="1"/>
</dbReference>
<dbReference type="SMART" id="SM00320">
    <property type="entry name" value="WD40"/>
    <property type="match status" value="4"/>
</dbReference>
<dbReference type="GO" id="GO:0005815">
    <property type="term" value="C:microtubule organizing center"/>
    <property type="evidence" value="ECO:0007669"/>
    <property type="project" value="TreeGrafter"/>
</dbReference>
<protein>
    <submittedName>
        <fullName evidence="2">WD repeat-containing protein 8</fullName>
    </submittedName>
</protein>
<sequence length="481" mass="53047">MDFTEIYKQSASLVAFSPGAHFILTAVQDRLVVRRSDTLTVTRTWSVDTSPSATQNALSSKAKTNAPSSSSPVNTWITHIGWACDSEYLLAACARGGVVNVFNIRDEEWSARIDAGAEGLVKAEWAPDGRSILCFSEWGLRVTIWSLVSGTATYIQFPVHADRGYAFRADGRYFVLAERHKSKEILGLYDTGDSYKLVRHFPLPTGSVSSLSVSPTGNHVAVWEGPLEYKLYILTLAGDLVASFAPDPDPGLGIRSVAWHPSGMFLAFGGWDEKIHILDSLSWSPVVVLELQRRVSAGTAIWREPTGWFEATQGRGFLSFERMQGSQSIPVSRPDLTKAHPKNGVVQLQWNKSGTYLMARFENAPNVINIYSFPTATESFVPRLSSVLIHSNPVLQAQWNPTREGNLVACCGNRAIYTWSDEWVTENGEEEEMAECIGVPARKLDVKEIKWAPDGKGLLLMDKDAFCCAFEVGAEDDKAES</sequence>
<dbReference type="Proteomes" id="UP000076761">
    <property type="component" value="Unassembled WGS sequence"/>
</dbReference>
<dbReference type="PANTHER" id="PTHR16220">
    <property type="entry name" value="WD REPEAT PROTEIN 8-RELATED"/>
    <property type="match status" value="1"/>
</dbReference>
<dbReference type="InterPro" id="IPR052778">
    <property type="entry name" value="Centrosome-WD_assoc"/>
</dbReference>
<gene>
    <name evidence="2" type="ORF">NEOLEDRAFT_1159800</name>
</gene>
<dbReference type="InterPro" id="IPR015943">
    <property type="entry name" value="WD40/YVTN_repeat-like_dom_sf"/>
</dbReference>
<dbReference type="FunCoup" id="A0A165W4U7">
    <property type="interactions" value="127"/>
</dbReference>
<name>A0A165W4U7_9AGAM</name>
<keyword evidence="3" id="KW-1185">Reference proteome</keyword>
<dbReference type="Pfam" id="PF00400">
    <property type="entry name" value="WD40"/>
    <property type="match status" value="1"/>
</dbReference>
<dbReference type="InterPro" id="IPR036322">
    <property type="entry name" value="WD40_repeat_dom_sf"/>
</dbReference>
<dbReference type="EMBL" id="KV425551">
    <property type="protein sequence ID" value="KZT30673.1"/>
    <property type="molecule type" value="Genomic_DNA"/>
</dbReference>
<evidence type="ECO:0000313" key="3">
    <source>
        <dbReference type="Proteomes" id="UP000076761"/>
    </source>
</evidence>
<evidence type="ECO:0000256" key="1">
    <source>
        <dbReference type="SAM" id="MobiDB-lite"/>
    </source>
</evidence>
<dbReference type="GO" id="GO:1990810">
    <property type="term" value="P:microtubule anchoring at mitotic spindle pole body"/>
    <property type="evidence" value="ECO:0007669"/>
    <property type="project" value="TreeGrafter"/>
</dbReference>
<evidence type="ECO:0000313" key="2">
    <source>
        <dbReference type="EMBL" id="KZT30673.1"/>
    </source>
</evidence>
<feature type="region of interest" description="Disordered" evidence="1">
    <location>
        <begin position="50"/>
        <end position="71"/>
    </location>
</feature>
<dbReference type="SUPFAM" id="SSF50978">
    <property type="entry name" value="WD40 repeat-like"/>
    <property type="match status" value="1"/>
</dbReference>
<dbReference type="STRING" id="1314782.A0A165W4U7"/>
<reference evidence="2 3" key="1">
    <citation type="journal article" date="2016" name="Mol. Biol. Evol.">
        <title>Comparative Genomics of Early-Diverging Mushroom-Forming Fungi Provides Insights into the Origins of Lignocellulose Decay Capabilities.</title>
        <authorList>
            <person name="Nagy L.G."/>
            <person name="Riley R."/>
            <person name="Tritt A."/>
            <person name="Adam C."/>
            <person name="Daum C."/>
            <person name="Floudas D."/>
            <person name="Sun H."/>
            <person name="Yadav J.S."/>
            <person name="Pangilinan J."/>
            <person name="Larsson K.H."/>
            <person name="Matsuura K."/>
            <person name="Barry K."/>
            <person name="Labutti K."/>
            <person name="Kuo R."/>
            <person name="Ohm R.A."/>
            <person name="Bhattacharya S.S."/>
            <person name="Shirouzu T."/>
            <person name="Yoshinaga Y."/>
            <person name="Martin F.M."/>
            <person name="Grigoriev I.V."/>
            <person name="Hibbett D.S."/>
        </authorList>
    </citation>
    <scope>NUCLEOTIDE SEQUENCE [LARGE SCALE GENOMIC DNA]</scope>
    <source>
        <strain evidence="2 3">HHB14362 ss-1</strain>
    </source>
</reference>